<sequence>MGQENHDVIEESQNSRSVSDDRSFKAPHEHPQTTWVNILVIITACLGGFLYGFAANALSGSLSQTTFILKFLSGSDEASLEDAMLGGFLGAALIGALVQAPLSNKFGRRIANGAAAVIVIISGAIQAGSVNAAMFIAGRVLCGIGSGMVFANTPVYMSEVSPPHTRGLLVGMHGVGTVTAYILAAVVALAFSFVKDPVQWRCIFIILTGLGVMYLATLFLIPESPRWLMENGREEEARKVLEYLHSTKDNKGAAFAHAELKQIKAQVEIEKNTPGGFIYIACTPSHRKRALCSILLWVMGQGTGITTIGNLIPTLMGSLGFGTTMQLGLGVVWTVCAVIGCGINVLIMDKVGRVRLLVIGGFGSALIIGIMGGLEKYYLDSTYMPGVNAAVALYFIFGAFFTSTIECTAYVYGSEIWPTHLRSEGATIVYASFFANAVAYAAPVSVALDNIGWKYYMIFVAVTIVSTIVLMFYFPETKGLSLEEINAKFGDTVGMDLQDALAAEDSSSNEALK</sequence>
<evidence type="ECO:0000256" key="7">
    <source>
        <dbReference type="SAM" id="MobiDB-lite"/>
    </source>
</evidence>
<feature type="transmembrane region" description="Helical" evidence="8">
    <location>
        <begin position="168"/>
        <end position="192"/>
    </location>
</feature>
<feature type="transmembrane region" description="Helical" evidence="8">
    <location>
        <begin position="392"/>
        <end position="413"/>
    </location>
</feature>
<keyword evidence="3" id="KW-0813">Transport</keyword>
<reference evidence="10" key="2">
    <citation type="journal article" date="2023" name="IMA Fungus">
        <title>Comparative genomic study of the Penicillium genus elucidates a diverse pangenome and 15 lateral gene transfer events.</title>
        <authorList>
            <person name="Petersen C."/>
            <person name="Sorensen T."/>
            <person name="Nielsen M.R."/>
            <person name="Sondergaard T.E."/>
            <person name="Sorensen J.L."/>
            <person name="Fitzpatrick D.A."/>
            <person name="Frisvad J.C."/>
            <person name="Nielsen K.L."/>
        </authorList>
    </citation>
    <scope>NUCLEOTIDE SEQUENCE</scope>
    <source>
        <strain evidence="10">IBT 30069</strain>
    </source>
</reference>
<dbReference type="EMBL" id="JAPQKH010000008">
    <property type="protein sequence ID" value="KAJ5083649.1"/>
    <property type="molecule type" value="Genomic_DNA"/>
</dbReference>
<comment type="similarity">
    <text evidence="2">Belongs to the major facilitator superfamily. Sugar transporter (TC 2.A.1.1) family.</text>
</comment>
<keyword evidence="6 8" id="KW-0472">Membrane</keyword>
<dbReference type="AlphaFoldDB" id="A0A9W9EL15"/>
<feature type="transmembrane region" description="Helical" evidence="8">
    <location>
        <begin position="294"/>
        <end position="315"/>
    </location>
</feature>
<evidence type="ECO:0000313" key="10">
    <source>
        <dbReference type="EMBL" id="KAJ5083649.1"/>
    </source>
</evidence>
<dbReference type="Pfam" id="PF00083">
    <property type="entry name" value="Sugar_tr"/>
    <property type="match status" value="1"/>
</dbReference>
<protein>
    <recommendedName>
        <fullName evidence="9">Major facilitator superfamily (MFS) profile domain-containing protein</fullName>
    </recommendedName>
</protein>
<dbReference type="GO" id="GO:0005351">
    <property type="term" value="F:carbohydrate:proton symporter activity"/>
    <property type="evidence" value="ECO:0007669"/>
    <property type="project" value="TreeGrafter"/>
</dbReference>
<feature type="transmembrane region" description="Helical" evidence="8">
    <location>
        <begin position="136"/>
        <end position="156"/>
    </location>
</feature>
<dbReference type="InterPro" id="IPR050360">
    <property type="entry name" value="MFS_Sugar_Transporters"/>
</dbReference>
<dbReference type="PROSITE" id="PS00217">
    <property type="entry name" value="SUGAR_TRANSPORT_2"/>
    <property type="match status" value="1"/>
</dbReference>
<evidence type="ECO:0000259" key="9">
    <source>
        <dbReference type="PROSITE" id="PS50850"/>
    </source>
</evidence>
<keyword evidence="4 8" id="KW-0812">Transmembrane</keyword>
<dbReference type="PROSITE" id="PS50850">
    <property type="entry name" value="MFS"/>
    <property type="match status" value="1"/>
</dbReference>
<dbReference type="InterPro" id="IPR003663">
    <property type="entry name" value="Sugar/inositol_transpt"/>
</dbReference>
<dbReference type="InterPro" id="IPR036259">
    <property type="entry name" value="MFS_trans_sf"/>
</dbReference>
<feature type="domain" description="Major facilitator superfamily (MFS) profile" evidence="9">
    <location>
        <begin position="40"/>
        <end position="478"/>
    </location>
</feature>
<dbReference type="Gene3D" id="1.20.1250.20">
    <property type="entry name" value="MFS general substrate transporter like domains"/>
    <property type="match status" value="1"/>
</dbReference>
<comment type="subcellular location">
    <subcellularLocation>
        <location evidence="1">Membrane</location>
        <topology evidence="1">Multi-pass membrane protein</topology>
    </subcellularLocation>
</comment>
<keyword evidence="5 8" id="KW-1133">Transmembrane helix</keyword>
<dbReference type="InterPro" id="IPR005829">
    <property type="entry name" value="Sugar_transporter_CS"/>
</dbReference>
<feature type="region of interest" description="Disordered" evidence="7">
    <location>
        <begin position="1"/>
        <end position="28"/>
    </location>
</feature>
<evidence type="ECO:0000256" key="2">
    <source>
        <dbReference type="ARBA" id="ARBA00010992"/>
    </source>
</evidence>
<feature type="transmembrane region" description="Helical" evidence="8">
    <location>
        <begin position="455"/>
        <end position="474"/>
    </location>
</feature>
<feature type="compositionally biased region" description="Basic and acidic residues" evidence="7">
    <location>
        <begin position="18"/>
        <end position="28"/>
    </location>
</feature>
<dbReference type="Proteomes" id="UP001149165">
    <property type="component" value="Unassembled WGS sequence"/>
</dbReference>
<name>A0A9W9EL15_9EURO</name>
<comment type="caution">
    <text evidence="10">The sequence shown here is derived from an EMBL/GenBank/DDBJ whole genome shotgun (WGS) entry which is preliminary data.</text>
</comment>
<dbReference type="GO" id="GO:0016020">
    <property type="term" value="C:membrane"/>
    <property type="evidence" value="ECO:0007669"/>
    <property type="project" value="UniProtKB-SubCell"/>
</dbReference>
<dbReference type="PRINTS" id="PR00171">
    <property type="entry name" value="SUGRTRNSPORT"/>
</dbReference>
<evidence type="ECO:0000256" key="1">
    <source>
        <dbReference type="ARBA" id="ARBA00004141"/>
    </source>
</evidence>
<dbReference type="SUPFAM" id="SSF103473">
    <property type="entry name" value="MFS general substrate transporter"/>
    <property type="match status" value="1"/>
</dbReference>
<evidence type="ECO:0000256" key="4">
    <source>
        <dbReference type="ARBA" id="ARBA00022692"/>
    </source>
</evidence>
<feature type="transmembrane region" description="Helical" evidence="8">
    <location>
        <begin position="425"/>
        <end position="443"/>
    </location>
</feature>
<dbReference type="PANTHER" id="PTHR48022">
    <property type="entry name" value="PLASTIDIC GLUCOSE TRANSPORTER 4"/>
    <property type="match status" value="1"/>
</dbReference>
<evidence type="ECO:0000256" key="8">
    <source>
        <dbReference type="SAM" id="Phobius"/>
    </source>
</evidence>
<feature type="transmembrane region" description="Helical" evidence="8">
    <location>
        <begin position="78"/>
        <end position="98"/>
    </location>
</feature>
<dbReference type="PANTHER" id="PTHR48022:SF30">
    <property type="entry name" value="MAJOR FACILITATOR SUPERFAMILY (MFS) PROFILE DOMAIN-CONTAINING PROTEIN"/>
    <property type="match status" value="1"/>
</dbReference>
<reference evidence="10" key="1">
    <citation type="submission" date="2022-11" db="EMBL/GenBank/DDBJ databases">
        <authorList>
            <person name="Petersen C."/>
        </authorList>
    </citation>
    <scope>NUCLEOTIDE SEQUENCE</scope>
    <source>
        <strain evidence="10">IBT 30069</strain>
    </source>
</reference>
<feature type="transmembrane region" description="Helical" evidence="8">
    <location>
        <begin position="35"/>
        <end position="58"/>
    </location>
</feature>
<evidence type="ECO:0000313" key="11">
    <source>
        <dbReference type="Proteomes" id="UP001149165"/>
    </source>
</evidence>
<feature type="transmembrane region" description="Helical" evidence="8">
    <location>
        <begin position="327"/>
        <end position="347"/>
    </location>
</feature>
<proteinExistence type="inferred from homology"/>
<dbReference type="InterPro" id="IPR020846">
    <property type="entry name" value="MFS_dom"/>
</dbReference>
<dbReference type="OrthoDB" id="6612291at2759"/>
<feature type="transmembrane region" description="Helical" evidence="8">
    <location>
        <begin position="198"/>
        <end position="221"/>
    </location>
</feature>
<feature type="transmembrane region" description="Helical" evidence="8">
    <location>
        <begin position="110"/>
        <end position="130"/>
    </location>
</feature>
<feature type="transmembrane region" description="Helical" evidence="8">
    <location>
        <begin position="354"/>
        <end position="372"/>
    </location>
</feature>
<evidence type="ECO:0000256" key="3">
    <source>
        <dbReference type="ARBA" id="ARBA00022448"/>
    </source>
</evidence>
<accession>A0A9W9EL15</accession>
<organism evidence="10 11">
    <name type="scientific">Penicillium angulare</name>
    <dbReference type="NCBI Taxonomy" id="116970"/>
    <lineage>
        <taxon>Eukaryota</taxon>
        <taxon>Fungi</taxon>
        <taxon>Dikarya</taxon>
        <taxon>Ascomycota</taxon>
        <taxon>Pezizomycotina</taxon>
        <taxon>Eurotiomycetes</taxon>
        <taxon>Eurotiomycetidae</taxon>
        <taxon>Eurotiales</taxon>
        <taxon>Aspergillaceae</taxon>
        <taxon>Penicillium</taxon>
    </lineage>
</organism>
<keyword evidence="11" id="KW-1185">Reference proteome</keyword>
<gene>
    <name evidence="10" type="ORF">N7456_013076</name>
</gene>
<dbReference type="InterPro" id="IPR005828">
    <property type="entry name" value="MFS_sugar_transport-like"/>
</dbReference>
<evidence type="ECO:0000256" key="6">
    <source>
        <dbReference type="ARBA" id="ARBA00023136"/>
    </source>
</evidence>
<evidence type="ECO:0000256" key="5">
    <source>
        <dbReference type="ARBA" id="ARBA00022989"/>
    </source>
</evidence>